<proteinExistence type="predicted"/>
<evidence type="ECO:0000313" key="2">
    <source>
        <dbReference type="Proteomes" id="UP000499080"/>
    </source>
</evidence>
<keyword evidence="2" id="KW-1185">Reference proteome</keyword>
<gene>
    <name evidence="1" type="ORF">AVEN_188064_1</name>
</gene>
<accession>A0A4Y2T6P4</accession>
<comment type="caution">
    <text evidence="1">The sequence shown here is derived from an EMBL/GenBank/DDBJ whole genome shotgun (WGS) entry which is preliminary data.</text>
</comment>
<dbReference type="Proteomes" id="UP000499080">
    <property type="component" value="Unassembled WGS sequence"/>
</dbReference>
<dbReference type="AlphaFoldDB" id="A0A4Y2T6P4"/>
<sequence>MVPDFASGVWHLDDIKETGFLLSITCITVNVKDLTSVSSRTFDKAAAPSLVPDFASGVWHLGDIKESGFLLFITCITANIKDLTSVSSGTFDKPAAPDFGISVELKKKISSCSLPVVNQ</sequence>
<evidence type="ECO:0000313" key="1">
    <source>
        <dbReference type="EMBL" id="GBN95069.1"/>
    </source>
</evidence>
<protein>
    <submittedName>
        <fullName evidence="1">Uncharacterized protein</fullName>
    </submittedName>
</protein>
<reference evidence="1 2" key="1">
    <citation type="journal article" date="2019" name="Sci. Rep.">
        <title>Orb-weaving spider Araneus ventricosus genome elucidates the spidroin gene catalogue.</title>
        <authorList>
            <person name="Kono N."/>
            <person name="Nakamura H."/>
            <person name="Ohtoshi R."/>
            <person name="Moran D.A.P."/>
            <person name="Shinohara A."/>
            <person name="Yoshida Y."/>
            <person name="Fujiwara M."/>
            <person name="Mori M."/>
            <person name="Tomita M."/>
            <person name="Arakawa K."/>
        </authorList>
    </citation>
    <scope>NUCLEOTIDE SEQUENCE [LARGE SCALE GENOMIC DNA]</scope>
</reference>
<dbReference type="EMBL" id="BGPR01025841">
    <property type="protein sequence ID" value="GBN95069.1"/>
    <property type="molecule type" value="Genomic_DNA"/>
</dbReference>
<organism evidence="1 2">
    <name type="scientific">Araneus ventricosus</name>
    <name type="common">Orbweaver spider</name>
    <name type="synonym">Epeira ventricosa</name>
    <dbReference type="NCBI Taxonomy" id="182803"/>
    <lineage>
        <taxon>Eukaryota</taxon>
        <taxon>Metazoa</taxon>
        <taxon>Ecdysozoa</taxon>
        <taxon>Arthropoda</taxon>
        <taxon>Chelicerata</taxon>
        <taxon>Arachnida</taxon>
        <taxon>Araneae</taxon>
        <taxon>Araneomorphae</taxon>
        <taxon>Entelegynae</taxon>
        <taxon>Araneoidea</taxon>
        <taxon>Araneidae</taxon>
        <taxon>Araneus</taxon>
    </lineage>
</organism>
<name>A0A4Y2T6P4_ARAVE</name>